<reference evidence="10" key="2">
    <citation type="submission" date="2019-01" db="UniProtKB">
        <authorList>
            <consortium name="EnsemblPlants"/>
        </authorList>
    </citation>
    <scope>IDENTIFICATION</scope>
    <source>
        <strain evidence="10">cv. Heinz 1706</strain>
    </source>
</reference>
<feature type="transmembrane region" description="Helical" evidence="9">
    <location>
        <begin position="675"/>
        <end position="699"/>
    </location>
</feature>
<feature type="transmembrane region" description="Helical" evidence="9">
    <location>
        <begin position="147"/>
        <end position="168"/>
    </location>
</feature>
<dbReference type="CDD" id="cd02436">
    <property type="entry name" value="Nodulin-21"/>
    <property type="match status" value="2"/>
</dbReference>
<evidence type="ECO:0000256" key="9">
    <source>
        <dbReference type="SAM" id="Phobius"/>
    </source>
</evidence>
<keyword evidence="3" id="KW-0410">Iron transport</keyword>
<feature type="transmembrane region" description="Helical" evidence="9">
    <location>
        <begin position="118"/>
        <end position="141"/>
    </location>
</feature>
<dbReference type="GO" id="GO:0016020">
    <property type="term" value="C:membrane"/>
    <property type="evidence" value="ECO:0000318"/>
    <property type="project" value="GO_Central"/>
</dbReference>
<reference evidence="10" key="1">
    <citation type="journal article" date="2012" name="Nature">
        <title>The tomato genome sequence provides insights into fleshy fruit evolution.</title>
        <authorList>
            <consortium name="Tomato Genome Consortium"/>
        </authorList>
    </citation>
    <scope>NUCLEOTIDE SEQUENCE [LARGE SCALE GENOMIC DNA]</scope>
    <source>
        <strain evidence="10">cv. Heinz 1706</strain>
    </source>
</reference>
<evidence type="ECO:0000256" key="2">
    <source>
        <dbReference type="ARBA" id="ARBA00007049"/>
    </source>
</evidence>
<feature type="transmembrane region" description="Helical" evidence="9">
    <location>
        <begin position="205"/>
        <end position="227"/>
    </location>
</feature>
<protein>
    <submittedName>
        <fullName evidence="10">Uncharacterized protein</fullName>
    </submittedName>
</protein>
<evidence type="ECO:0000256" key="1">
    <source>
        <dbReference type="ARBA" id="ARBA00004128"/>
    </source>
</evidence>
<dbReference type="GO" id="GO:0005774">
    <property type="term" value="C:vacuolar membrane"/>
    <property type="evidence" value="ECO:0007669"/>
    <property type="project" value="UniProtKB-SubCell"/>
</dbReference>
<proteinExistence type="inferred from homology"/>
<evidence type="ECO:0000313" key="10">
    <source>
        <dbReference type="EnsemblPlants" id="Solyc01g104820.3.1"/>
    </source>
</evidence>
<keyword evidence="7 9" id="KW-0472">Membrane</keyword>
<dbReference type="InParanoid" id="A0A3Q7FAW4"/>
<feature type="transmembrane region" description="Helical" evidence="9">
    <location>
        <begin position="180"/>
        <end position="199"/>
    </location>
</feature>
<keyword evidence="11" id="KW-1185">Reference proteome</keyword>
<keyword evidence="3" id="KW-0813">Transport</keyword>
<evidence type="ECO:0000313" key="11">
    <source>
        <dbReference type="Proteomes" id="UP000004994"/>
    </source>
</evidence>
<evidence type="ECO:0000256" key="7">
    <source>
        <dbReference type="ARBA" id="ARBA00023136"/>
    </source>
</evidence>
<keyword evidence="5 9" id="KW-0812">Transmembrane</keyword>
<feature type="transmembrane region" description="Helical" evidence="9">
    <location>
        <begin position="239"/>
        <end position="257"/>
    </location>
</feature>
<comment type="subcellular location">
    <subcellularLocation>
        <location evidence="1">Vacuole membrane</location>
        <topology evidence="1">Multi-pass membrane protein</topology>
    </subcellularLocation>
</comment>
<evidence type="ECO:0000256" key="6">
    <source>
        <dbReference type="ARBA" id="ARBA00022989"/>
    </source>
</evidence>
<dbReference type="GO" id="GO:0030026">
    <property type="term" value="P:intracellular manganese ion homeostasis"/>
    <property type="evidence" value="ECO:0000318"/>
    <property type="project" value="GO_Central"/>
</dbReference>
<keyword evidence="3" id="KW-0408">Iron</keyword>
<keyword evidence="4" id="KW-0926">Vacuole</keyword>
<feature type="transmembrane region" description="Helical" evidence="9">
    <location>
        <begin position="330"/>
        <end position="351"/>
    </location>
</feature>
<dbReference type="STRING" id="4081.A0A3Q7FAW4"/>
<feature type="transmembrane region" description="Helical" evidence="9">
    <location>
        <begin position="604"/>
        <end position="629"/>
    </location>
</feature>
<dbReference type="InterPro" id="IPR008217">
    <property type="entry name" value="Ccc1_fam"/>
</dbReference>
<feature type="transmembrane region" description="Helical" evidence="9">
    <location>
        <begin position="30"/>
        <end position="50"/>
    </location>
</feature>
<dbReference type="Proteomes" id="UP000004994">
    <property type="component" value="Chromosome 1"/>
</dbReference>
<feature type="transmembrane region" description="Helical" evidence="9">
    <location>
        <begin position="301"/>
        <end position="323"/>
    </location>
</feature>
<name>A0A3Q7FAW4_SOLLC</name>
<feature type="transmembrane region" description="Helical" evidence="9">
    <location>
        <begin position="435"/>
        <end position="455"/>
    </location>
</feature>
<keyword evidence="3" id="KW-0406">Ion transport</keyword>
<evidence type="ECO:0000256" key="3">
    <source>
        <dbReference type="ARBA" id="ARBA00022496"/>
    </source>
</evidence>
<comment type="catalytic activity">
    <reaction evidence="8">
        <text>Fe(2+)(in) = Fe(2+)(out)</text>
        <dbReference type="Rhea" id="RHEA:28486"/>
        <dbReference type="ChEBI" id="CHEBI:29033"/>
    </reaction>
    <physiologicalReaction direction="left-to-right" evidence="8">
        <dbReference type="Rhea" id="RHEA:28487"/>
    </physiologicalReaction>
</comment>
<feature type="transmembrane region" description="Helical" evidence="9">
    <location>
        <begin position="529"/>
        <end position="550"/>
    </location>
</feature>
<accession>A0A3Q7FAW4</accession>
<dbReference type="PANTHER" id="PTHR31851">
    <property type="entry name" value="FE(2+)/MN(2+) TRANSPORTER PCL1"/>
    <property type="match status" value="1"/>
</dbReference>
<evidence type="ECO:0000256" key="8">
    <source>
        <dbReference type="ARBA" id="ARBA00044464"/>
    </source>
</evidence>
<dbReference type="EnsemblPlants" id="Solyc01g104820.3.1">
    <property type="protein sequence ID" value="Solyc01g104820.3.1"/>
    <property type="gene ID" value="Solyc01g104820.3"/>
</dbReference>
<dbReference type="PaxDb" id="4081-Solyc01g104800.2.1"/>
<dbReference type="Pfam" id="PF01988">
    <property type="entry name" value="VIT1"/>
    <property type="match status" value="6"/>
</dbReference>
<organism evidence="10">
    <name type="scientific">Solanum lycopersicum</name>
    <name type="common">Tomato</name>
    <name type="synonym">Lycopersicon esculentum</name>
    <dbReference type="NCBI Taxonomy" id="4081"/>
    <lineage>
        <taxon>Eukaryota</taxon>
        <taxon>Viridiplantae</taxon>
        <taxon>Streptophyta</taxon>
        <taxon>Embryophyta</taxon>
        <taxon>Tracheophyta</taxon>
        <taxon>Spermatophyta</taxon>
        <taxon>Magnoliopsida</taxon>
        <taxon>eudicotyledons</taxon>
        <taxon>Gunneridae</taxon>
        <taxon>Pentapetalae</taxon>
        <taxon>asterids</taxon>
        <taxon>lamiids</taxon>
        <taxon>Solanales</taxon>
        <taxon>Solanaceae</taxon>
        <taxon>Solanoideae</taxon>
        <taxon>Solaneae</taxon>
        <taxon>Solanum</taxon>
        <taxon>Solanum subgen. Lycopersicon</taxon>
    </lineage>
</organism>
<dbReference type="AlphaFoldDB" id="A0A3Q7FAW4"/>
<evidence type="ECO:0000256" key="4">
    <source>
        <dbReference type="ARBA" id="ARBA00022554"/>
    </source>
</evidence>
<feature type="transmembrane region" description="Helical" evidence="9">
    <location>
        <begin position="363"/>
        <end position="382"/>
    </location>
</feature>
<dbReference type="OMA" id="KSCFRIL"/>
<sequence length="763" mass="81429">MAAQNHLQITIPKENQTPEKDFDYSQRAQWLRAAVLGANDGLVSVASLMMGVGAVQENVKTMIITGFAGLFAGACSMAIGEFVSVYSQLDIERAQMKRDKATRGQDREHEQLPNPFQAAVASSIAFSLGAIVPILAAAFIANHKLRLAVIVAAVSLALVAFGGMGAFLGRSPMMKSCARVLIGGWMAMAITFGLTKLIGSTGLEIAQWVRAAVLGANDGLVSIASLMMGVGAVQKDVKAMILIGFAGLFAGACSMAIGEFVSVYSQLDIERAQMKRDKAAAGQNQEHEEGNKEQLPNPFQAAVASAIAFSLGAIVPILAAAFIANHKVRLAVIVAAVSLALLAFGGIGAFLGRSPMVKSCARVLIGGWMAMAITFGLTKLIGSKNDNQNRNQVPEEDTDYFQRAQWLRAATLGATDGLVTTASLMMGVGAVKKDVDAMILIGFAALFAGACSMAIGEFVSVYSQLDIELAQIKREAKTRGQNHEQKEEEDKEGLPNPFLAAVASAIAFSLGGIIPILAAGFISNHKVRMGVVVAAVSLALFVFGGVGAVLGKSPAVLRQSFNRWLDGYGHYLRTYKADRLCWNGDDNQNQAPEEDFDYPQRSQWLRGAVLGANDGVISTACLMMVVGAVQKDVNAMILTGFVWLFVGACSMAIGEFVSVYSHVQQEEDEGHTNPFLAAIASAVAFSLGGIIPILAAGFISNHKLRLVLIVFAVILGIVSIWMNWSFLGQNSYGEILCKSFNWWLNGYGHYLLADQTDRLWHGD</sequence>
<feature type="transmembrane region" description="Helical" evidence="9">
    <location>
        <begin position="641"/>
        <end position="663"/>
    </location>
</feature>
<feature type="transmembrane region" description="Helical" evidence="9">
    <location>
        <begin position="706"/>
        <end position="724"/>
    </location>
</feature>
<feature type="transmembrane region" description="Helical" evidence="9">
    <location>
        <begin position="498"/>
        <end position="522"/>
    </location>
</feature>
<dbReference type="Gramene" id="Solyc01g104820.3.1">
    <property type="protein sequence ID" value="Solyc01g104820.3.1"/>
    <property type="gene ID" value="Solyc01g104820.3"/>
</dbReference>
<dbReference type="GO" id="GO:0005384">
    <property type="term" value="F:manganese ion transmembrane transporter activity"/>
    <property type="evidence" value="ECO:0000318"/>
    <property type="project" value="GO_Central"/>
</dbReference>
<comment type="similarity">
    <text evidence="2">Belongs to the CCC1 family.</text>
</comment>
<dbReference type="SMR" id="A0A3Q7FAW4"/>
<feature type="transmembrane region" description="Helical" evidence="9">
    <location>
        <begin position="62"/>
        <end position="86"/>
    </location>
</feature>
<dbReference type="GO" id="GO:0005381">
    <property type="term" value="F:iron ion transmembrane transporter activity"/>
    <property type="evidence" value="ECO:0000318"/>
    <property type="project" value="GO_Central"/>
</dbReference>
<keyword evidence="6 9" id="KW-1133">Transmembrane helix</keyword>
<evidence type="ECO:0000256" key="5">
    <source>
        <dbReference type="ARBA" id="ARBA00022692"/>
    </source>
</evidence>